<evidence type="ECO:0000256" key="3">
    <source>
        <dbReference type="ARBA" id="ARBA00022692"/>
    </source>
</evidence>
<evidence type="ECO:0000256" key="5">
    <source>
        <dbReference type="ARBA" id="ARBA00022737"/>
    </source>
</evidence>
<sequence length="783" mass="85944">MDDHGGASKGAGRRAAAYLVNGFGFLRLSLLTLLGAVLIAGAAQAQTYRFSTFEVQGNTRIETSTILANLGVTPGESITAGQLNDGFQRLQASGLFETVEIVPQGGKLLIIVNEYPTINRISIEGNDRLKDEDLLTVVTSQPRRVYSPAVAERDAANIAAAYAQAGRLSATVQPKIIRRSDNRVDLVFEIAEGRVSEIERLSFVGNRAFSDRRLRRVLETTQAGLFRALIGSDTFVGDRIALDTQLLRDFYLSRGYADVQVLSATPELSPNRDAYFLTFRIQEGQQFTFGDVTAVSNLPEIDVDQYQSEIQVRRGNVFNPQSVERTIQRLELLATRQGLTFVRVTPTVRRNDADLTLDVDFVIEKGERLFVERIDIEGNATTLDRVIRREFETVEGDPFNPREIRAAAERIRALGYFSQAEVSAREGSAPEQVIVDVDVEEQPTGSLGFGANYSAESGVGVSFSFAETNFLGRGQVFNFSVDTGSETSSSSLTFVEPYFLNRDLALSFSIFYNESSQDTLTFDTRSAGFSTGLSFPAGEYSRLALSYGFTTDKLTERPGTTLSPVLLRDEGEAITSFVSYTYTYNTIGGGLDPTRGVRLRFGQQFAGIGGDEEFVKSTFLASAQRTIRNDEVTLNATFEGGVINSLGGTLSRQSNRFFNNQSIIRGFESGGIGPRDLNFSNGSLGGNYYAAARFEAQFPLGFIPDEYGISAATFLDMGSVWGLDDATTVGIPIDDGFFLNSAVGVGLLWDTAIGPLRFNFTRAINKRSFDREQTFDLTIQTRF</sequence>
<dbReference type="InterPro" id="IPR023707">
    <property type="entry name" value="OM_assembly_BamA"/>
</dbReference>
<evidence type="ECO:0000256" key="4">
    <source>
        <dbReference type="ARBA" id="ARBA00022729"/>
    </source>
</evidence>
<gene>
    <name evidence="8" type="primary">bamA</name>
    <name evidence="12" type="ORF">SAMN04488095_0351</name>
</gene>
<keyword evidence="2 8" id="KW-1134">Transmembrane beta strand</keyword>
<keyword evidence="6 8" id="KW-0472">Membrane</keyword>
<evidence type="ECO:0000256" key="10">
    <source>
        <dbReference type="SAM" id="Phobius"/>
    </source>
</evidence>
<dbReference type="InterPro" id="IPR034746">
    <property type="entry name" value="POTRA"/>
</dbReference>
<dbReference type="NCBIfam" id="TIGR03303">
    <property type="entry name" value="OM_YaeT"/>
    <property type="match status" value="1"/>
</dbReference>
<keyword evidence="5 8" id="KW-0677">Repeat</keyword>
<feature type="domain" description="POTRA" evidence="11">
    <location>
        <begin position="48"/>
        <end position="115"/>
    </location>
</feature>
<keyword evidence="3 8" id="KW-0812">Transmembrane</keyword>
<keyword evidence="4 8" id="KW-0732">Signal</keyword>
<dbReference type="RefSeq" id="WP_092778570.1">
    <property type="nucleotide sequence ID" value="NZ_FORA01000001.1"/>
</dbReference>
<evidence type="ECO:0000256" key="8">
    <source>
        <dbReference type="HAMAP-Rule" id="MF_01430"/>
    </source>
</evidence>
<comment type="function">
    <text evidence="8">Part of the outer membrane protein assembly complex, which is involved in assembly and insertion of beta-barrel proteins into the outer membrane.</text>
</comment>
<dbReference type="Gene3D" id="2.40.160.50">
    <property type="entry name" value="membrane protein fhac: a member of the omp85/tpsb transporter family"/>
    <property type="match status" value="1"/>
</dbReference>
<evidence type="ECO:0000256" key="7">
    <source>
        <dbReference type="ARBA" id="ARBA00023237"/>
    </source>
</evidence>
<dbReference type="Proteomes" id="UP000199110">
    <property type="component" value="Unassembled WGS sequence"/>
</dbReference>
<reference evidence="12 13" key="1">
    <citation type="submission" date="2016-10" db="EMBL/GenBank/DDBJ databases">
        <authorList>
            <person name="de Groot N.N."/>
        </authorList>
    </citation>
    <scope>NUCLEOTIDE SEQUENCE [LARGE SCALE GENOMIC DNA]</scope>
    <source>
        <strain evidence="12 13">DSM 19073</strain>
    </source>
</reference>
<evidence type="ECO:0000313" key="12">
    <source>
        <dbReference type="EMBL" id="SFI27526.1"/>
    </source>
</evidence>
<dbReference type="PROSITE" id="PS51779">
    <property type="entry name" value="POTRA"/>
    <property type="match status" value="3"/>
</dbReference>
<keyword evidence="7 8" id="KW-0998">Cell outer membrane</keyword>
<evidence type="ECO:0000259" key="11">
    <source>
        <dbReference type="PROSITE" id="PS51779"/>
    </source>
</evidence>
<evidence type="ECO:0000256" key="6">
    <source>
        <dbReference type="ARBA" id="ARBA00023136"/>
    </source>
</evidence>
<comment type="subunit">
    <text evidence="8">Part of the Bam complex.</text>
</comment>
<protein>
    <recommendedName>
        <fullName evidence="8 9">Outer membrane protein assembly factor BamA</fullName>
    </recommendedName>
</protein>
<evidence type="ECO:0000313" key="13">
    <source>
        <dbReference type="Proteomes" id="UP000199110"/>
    </source>
</evidence>
<dbReference type="AlphaFoldDB" id="A0A1I3GVX1"/>
<comment type="similarity">
    <text evidence="8">Belongs to the BamA family.</text>
</comment>
<dbReference type="EMBL" id="FORA01000001">
    <property type="protein sequence ID" value="SFI27526.1"/>
    <property type="molecule type" value="Genomic_DNA"/>
</dbReference>
<dbReference type="Gene3D" id="3.10.20.310">
    <property type="entry name" value="membrane protein fhac"/>
    <property type="match status" value="5"/>
</dbReference>
<dbReference type="HAMAP" id="MF_01430">
    <property type="entry name" value="OM_assembly_BamA"/>
    <property type="match status" value="1"/>
</dbReference>
<evidence type="ECO:0000256" key="9">
    <source>
        <dbReference type="NCBIfam" id="TIGR03303"/>
    </source>
</evidence>
<dbReference type="GO" id="GO:0009279">
    <property type="term" value="C:cell outer membrane"/>
    <property type="evidence" value="ECO:0007669"/>
    <property type="project" value="UniProtKB-SubCell"/>
</dbReference>
<dbReference type="GO" id="GO:0051205">
    <property type="term" value="P:protein insertion into membrane"/>
    <property type="evidence" value="ECO:0007669"/>
    <property type="project" value="UniProtKB-UniRule"/>
</dbReference>
<dbReference type="PIRSF" id="PIRSF006076">
    <property type="entry name" value="OM_assembly_OMP85"/>
    <property type="match status" value="1"/>
</dbReference>
<feature type="transmembrane region" description="Helical" evidence="10">
    <location>
        <begin position="18"/>
        <end position="43"/>
    </location>
</feature>
<dbReference type="InterPro" id="IPR000184">
    <property type="entry name" value="Bac_surfAg_D15"/>
</dbReference>
<evidence type="ECO:0000256" key="2">
    <source>
        <dbReference type="ARBA" id="ARBA00022452"/>
    </source>
</evidence>
<dbReference type="OrthoDB" id="9803054at2"/>
<organism evidence="12 13">
    <name type="scientific">Jannaschia pohangensis</name>
    <dbReference type="NCBI Taxonomy" id="390807"/>
    <lineage>
        <taxon>Bacteria</taxon>
        <taxon>Pseudomonadati</taxon>
        <taxon>Pseudomonadota</taxon>
        <taxon>Alphaproteobacteria</taxon>
        <taxon>Rhodobacterales</taxon>
        <taxon>Roseobacteraceae</taxon>
        <taxon>Jannaschia</taxon>
    </lineage>
</organism>
<dbReference type="Pfam" id="PF01103">
    <property type="entry name" value="Omp85"/>
    <property type="match status" value="1"/>
</dbReference>
<evidence type="ECO:0000256" key="1">
    <source>
        <dbReference type="ARBA" id="ARBA00004370"/>
    </source>
</evidence>
<feature type="domain" description="POTRA" evidence="11">
    <location>
        <begin position="369"/>
        <end position="442"/>
    </location>
</feature>
<name>A0A1I3GVX1_9RHOB</name>
<dbReference type="InterPro" id="IPR010827">
    <property type="entry name" value="BamA/TamA_POTRA"/>
</dbReference>
<proteinExistence type="inferred from homology"/>
<dbReference type="PANTHER" id="PTHR12815">
    <property type="entry name" value="SORTING AND ASSEMBLY MACHINERY SAMM50 PROTEIN FAMILY MEMBER"/>
    <property type="match status" value="1"/>
</dbReference>
<dbReference type="InterPro" id="IPR039910">
    <property type="entry name" value="D15-like"/>
</dbReference>
<dbReference type="STRING" id="390807.SAMN04488095_0351"/>
<feature type="domain" description="POTRA" evidence="11">
    <location>
        <begin position="116"/>
        <end position="193"/>
    </location>
</feature>
<dbReference type="Pfam" id="PF07244">
    <property type="entry name" value="POTRA"/>
    <property type="match status" value="5"/>
</dbReference>
<keyword evidence="10" id="KW-1133">Transmembrane helix</keyword>
<dbReference type="PANTHER" id="PTHR12815:SF23">
    <property type="entry name" value="OUTER MEMBRANE PROTEIN ASSEMBLY FACTOR BAMA"/>
    <property type="match status" value="1"/>
</dbReference>
<keyword evidence="13" id="KW-1185">Reference proteome</keyword>
<accession>A0A1I3GVX1</accession>
<comment type="subcellular location">
    <subcellularLocation>
        <location evidence="8">Cell outer membrane</location>
    </subcellularLocation>
    <subcellularLocation>
        <location evidence="1">Membrane</location>
    </subcellularLocation>
</comment>
<dbReference type="GO" id="GO:0043165">
    <property type="term" value="P:Gram-negative-bacterium-type cell outer membrane assembly"/>
    <property type="evidence" value="ECO:0007669"/>
    <property type="project" value="UniProtKB-UniRule"/>
</dbReference>